<dbReference type="GO" id="GO:0003700">
    <property type="term" value="F:DNA-binding transcription factor activity"/>
    <property type="evidence" value="ECO:0007669"/>
    <property type="project" value="InterPro"/>
</dbReference>
<evidence type="ECO:0000256" key="2">
    <source>
        <dbReference type="ARBA" id="ARBA00024343"/>
    </source>
</evidence>
<dbReference type="Gene3D" id="3.30.730.10">
    <property type="entry name" value="AP2/ERF domain"/>
    <property type="match status" value="1"/>
</dbReference>
<dbReference type="AlphaFoldDB" id="A0A8X7VNR9"/>
<evidence type="ECO:0008006" key="6">
    <source>
        <dbReference type="Google" id="ProtNLM"/>
    </source>
</evidence>
<evidence type="ECO:0000313" key="4">
    <source>
        <dbReference type="EMBL" id="KAG2314791.1"/>
    </source>
</evidence>
<accession>A0A8X7VNR9</accession>
<dbReference type="OrthoDB" id="688329at2759"/>
<evidence type="ECO:0000256" key="3">
    <source>
        <dbReference type="SAM" id="MobiDB-lite"/>
    </source>
</evidence>
<dbReference type="InterPro" id="IPR051032">
    <property type="entry name" value="AP2/ERF_TF_ERF_subfamily"/>
</dbReference>
<keyword evidence="5" id="KW-1185">Reference proteome</keyword>
<reference evidence="4 5" key="1">
    <citation type="submission" date="2020-02" db="EMBL/GenBank/DDBJ databases">
        <authorList>
            <person name="Ma Q."/>
            <person name="Huang Y."/>
            <person name="Song X."/>
            <person name="Pei D."/>
        </authorList>
    </citation>
    <scope>NUCLEOTIDE SEQUENCE [LARGE SCALE GENOMIC DNA]</scope>
    <source>
        <strain evidence="4">Sxm20200214</strain>
        <tissue evidence="4">Leaf</tissue>
    </source>
</reference>
<feature type="region of interest" description="Disordered" evidence="3">
    <location>
        <begin position="116"/>
        <end position="155"/>
    </location>
</feature>
<proteinExistence type="inferred from homology"/>
<name>A0A8X7VNR9_BRACI</name>
<comment type="similarity">
    <text evidence="2">Belongs to the AP2/ERF transcription factor family. ERF subfamily.</text>
</comment>
<keyword evidence="1" id="KW-0010">Activator</keyword>
<dbReference type="PANTHER" id="PTHR31985">
    <property type="entry name" value="ETHYLENE-RESPONSIVE TRANSCRIPTION FACTOR ERF042-RELATED"/>
    <property type="match status" value="1"/>
</dbReference>
<sequence>MAAAAYDAAALHLRGRGTHLNFPELADSFPRPESSSSEHVQVAAQEESLMFKPGGSTEPDIGSGQGLSRVGLSPDQIQAINEFPLDSLRMGWMQDLEVNDYEELYRRYFEGAAHRPIPVDEPENGDTVPRKTRTHRDSDSEMEDEEYSPDNPAITDPAMAAYLEKMFSEKFNTIQSRVERLPGVSSSHPKK</sequence>
<dbReference type="EMBL" id="JAAMPC010000004">
    <property type="protein sequence ID" value="KAG2314791.1"/>
    <property type="molecule type" value="Genomic_DNA"/>
</dbReference>
<evidence type="ECO:0000313" key="5">
    <source>
        <dbReference type="Proteomes" id="UP000886595"/>
    </source>
</evidence>
<gene>
    <name evidence="4" type="ORF">Bca52824_017913</name>
</gene>
<evidence type="ECO:0000256" key="1">
    <source>
        <dbReference type="ARBA" id="ARBA00023159"/>
    </source>
</evidence>
<dbReference type="InterPro" id="IPR036955">
    <property type="entry name" value="AP2/ERF_dom_sf"/>
</dbReference>
<dbReference type="PANTHER" id="PTHR31985:SF100">
    <property type="entry name" value="ETHYLENE-RESPONSIVE TRANSCRIPTION FACTOR ERF022"/>
    <property type="match status" value="1"/>
</dbReference>
<dbReference type="Proteomes" id="UP000886595">
    <property type="component" value="Unassembled WGS sequence"/>
</dbReference>
<protein>
    <recommendedName>
        <fullName evidence="6">AP2/ERF domain-containing protein</fullName>
    </recommendedName>
</protein>
<comment type="caution">
    <text evidence="4">The sequence shown here is derived from an EMBL/GenBank/DDBJ whole genome shotgun (WGS) entry which is preliminary data.</text>
</comment>
<organism evidence="4 5">
    <name type="scientific">Brassica carinata</name>
    <name type="common">Ethiopian mustard</name>
    <name type="synonym">Abyssinian cabbage</name>
    <dbReference type="NCBI Taxonomy" id="52824"/>
    <lineage>
        <taxon>Eukaryota</taxon>
        <taxon>Viridiplantae</taxon>
        <taxon>Streptophyta</taxon>
        <taxon>Embryophyta</taxon>
        <taxon>Tracheophyta</taxon>
        <taxon>Spermatophyta</taxon>
        <taxon>Magnoliopsida</taxon>
        <taxon>eudicotyledons</taxon>
        <taxon>Gunneridae</taxon>
        <taxon>Pentapetalae</taxon>
        <taxon>rosids</taxon>
        <taxon>malvids</taxon>
        <taxon>Brassicales</taxon>
        <taxon>Brassicaceae</taxon>
        <taxon>Brassiceae</taxon>
        <taxon>Brassica</taxon>
    </lineage>
</organism>